<sequence>MENRGMFKRAMAAALLSATLATPVTALLATGTANARPIESPNCDRYLHSFESSMSAARVARAQGDDRAYRDWMSLAGQAKANYNRHCLG</sequence>
<feature type="chain" id="PRO_5029815027" description="Secreted protein" evidence="1">
    <location>
        <begin position="36"/>
        <end position="89"/>
    </location>
</feature>
<evidence type="ECO:0000313" key="3">
    <source>
        <dbReference type="Proteomes" id="UP000466187"/>
    </source>
</evidence>
<keyword evidence="1" id="KW-0732">Signal</keyword>
<protein>
    <recommendedName>
        <fullName evidence="4">Secreted protein</fullName>
    </recommendedName>
</protein>
<proteinExistence type="predicted"/>
<dbReference type="AlphaFoldDB" id="A0A7I7WJI0"/>
<evidence type="ECO:0000256" key="1">
    <source>
        <dbReference type="SAM" id="SignalP"/>
    </source>
</evidence>
<evidence type="ECO:0008006" key="4">
    <source>
        <dbReference type="Google" id="ProtNLM"/>
    </source>
</evidence>
<reference evidence="2 3" key="1">
    <citation type="journal article" date="2019" name="Emerg. Microbes Infect.">
        <title>Comprehensive subspecies identification of 175 nontuberculous mycobacteria species based on 7547 genomic profiles.</title>
        <authorList>
            <person name="Matsumoto Y."/>
            <person name="Kinjo T."/>
            <person name="Motooka D."/>
            <person name="Nabeya D."/>
            <person name="Jung N."/>
            <person name="Uechi K."/>
            <person name="Horii T."/>
            <person name="Iida T."/>
            <person name="Fujita J."/>
            <person name="Nakamura S."/>
        </authorList>
    </citation>
    <scope>NUCLEOTIDE SEQUENCE [LARGE SCALE GENOMIC DNA]</scope>
    <source>
        <strain evidence="2 3">JCM 12688</strain>
    </source>
</reference>
<evidence type="ECO:0000313" key="2">
    <source>
        <dbReference type="EMBL" id="BBZ17300.1"/>
    </source>
</evidence>
<accession>A0A7I7WJI0</accession>
<feature type="signal peptide" evidence="1">
    <location>
        <begin position="1"/>
        <end position="35"/>
    </location>
</feature>
<gene>
    <name evidence="2" type="ORF">MGAD_16350</name>
</gene>
<dbReference type="EMBL" id="AP022608">
    <property type="protein sequence ID" value="BBZ17300.1"/>
    <property type="molecule type" value="Genomic_DNA"/>
</dbReference>
<dbReference type="RefSeq" id="WP_163686056.1">
    <property type="nucleotide sequence ID" value="NZ_AP022608.1"/>
</dbReference>
<dbReference type="KEGG" id="mgad:MGAD_16350"/>
<organism evidence="2 3">
    <name type="scientific">Mycolicibacterium gadium</name>
    <name type="common">Mycobacterium gadium</name>
    <dbReference type="NCBI Taxonomy" id="1794"/>
    <lineage>
        <taxon>Bacteria</taxon>
        <taxon>Bacillati</taxon>
        <taxon>Actinomycetota</taxon>
        <taxon>Actinomycetes</taxon>
        <taxon>Mycobacteriales</taxon>
        <taxon>Mycobacteriaceae</taxon>
        <taxon>Mycolicibacterium</taxon>
    </lineage>
</organism>
<dbReference type="Proteomes" id="UP000466187">
    <property type="component" value="Chromosome"/>
</dbReference>
<name>A0A7I7WJI0_MYCGU</name>